<evidence type="ECO:0008006" key="3">
    <source>
        <dbReference type="Google" id="ProtNLM"/>
    </source>
</evidence>
<accession>D8PBV5</accession>
<organism evidence="1 2">
    <name type="scientific">Nitrospira defluvii</name>
    <dbReference type="NCBI Taxonomy" id="330214"/>
    <lineage>
        <taxon>Bacteria</taxon>
        <taxon>Pseudomonadati</taxon>
        <taxon>Nitrospirota</taxon>
        <taxon>Nitrospiria</taxon>
        <taxon>Nitrospirales</taxon>
        <taxon>Nitrospiraceae</taxon>
        <taxon>Nitrospira</taxon>
    </lineage>
</organism>
<dbReference type="EMBL" id="FP929003">
    <property type="protein sequence ID" value="CBK40714.1"/>
    <property type="molecule type" value="Genomic_DNA"/>
</dbReference>
<evidence type="ECO:0000313" key="1">
    <source>
        <dbReference type="EMBL" id="CBK40714.1"/>
    </source>
</evidence>
<protein>
    <recommendedName>
        <fullName evidence="3">HD domain-containing protein</fullName>
    </recommendedName>
</protein>
<proteinExistence type="predicted"/>
<dbReference type="InterPro" id="IPR003607">
    <property type="entry name" value="HD/PDEase_dom"/>
</dbReference>
<evidence type="ECO:0000313" key="2">
    <source>
        <dbReference type="Proteomes" id="UP000001660"/>
    </source>
</evidence>
<sequence length="295" mass="34150">MAPTRTTSPPLLVPRILVSQLLHLYDYPDPRRPGRLIKGYDCPHALRTARMCAAVAQRMGHPPARVKQYQIACMLHDLGRAGLDRRLFGRIWSWARAQGIPTRPREWRALHPETRYGRETEAFVSRYRSAMEAAGIELNPWACEQVEMRLGYARRLAARLRTVKPRLRELAVTWSPWMSRIMLYYYYPEKLKGAQPWVRELAEILVACEQFEAYSNQRRGRDYYVRKREDVSEAFAYLDALQGEGIISRPVVQALRALAAEGVFDRVLEEARGRSLSKRERTFLRRAGQEAVHAG</sequence>
<dbReference type="AlphaFoldDB" id="D8PBV5"/>
<dbReference type="SUPFAM" id="SSF109604">
    <property type="entry name" value="HD-domain/PDEase-like"/>
    <property type="match status" value="1"/>
</dbReference>
<dbReference type="Proteomes" id="UP000001660">
    <property type="component" value="Chromosome"/>
</dbReference>
<reference evidence="1 2" key="1">
    <citation type="journal article" date="2010" name="Proc. Natl. Acad. Sci. U.S.A.">
        <title>A Nitrospira metagenome illuminates the physiology and evolution of globally important nitrite-oxidizing bacteria.</title>
        <authorList>
            <person name="Lucker S."/>
            <person name="Wagner M."/>
            <person name="Maixner F."/>
            <person name="Pelletier E."/>
            <person name="Koch H."/>
            <person name="Vacherie B."/>
            <person name="Rattei T."/>
            <person name="Sinninghe Damste J."/>
            <person name="Spieck E."/>
            <person name="Le Paslier D."/>
            <person name="Daims H."/>
        </authorList>
    </citation>
    <scope>NUCLEOTIDE SEQUENCE [LARGE SCALE GENOMIC DNA]</scope>
</reference>
<keyword evidence="2" id="KW-1185">Reference proteome</keyword>
<dbReference type="HOGENOM" id="CLU_942290_0_0_0"/>
<gene>
    <name evidence="1" type="ORF">NIDE0952</name>
</gene>
<dbReference type="STRING" id="330214.NIDE0952"/>
<dbReference type="Gene3D" id="1.10.3210.10">
    <property type="entry name" value="Hypothetical protein af1432"/>
    <property type="match status" value="1"/>
</dbReference>
<dbReference type="KEGG" id="nde:NIDE0952"/>
<name>D8PBV5_9BACT</name>
<dbReference type="eggNOG" id="COG2206">
    <property type="taxonomic scope" value="Bacteria"/>
</dbReference>
<dbReference type="CDD" id="cd00077">
    <property type="entry name" value="HDc"/>
    <property type="match status" value="1"/>
</dbReference>